<dbReference type="KEGG" id="egl:EGR_05804"/>
<feature type="compositionally biased region" description="Basic and acidic residues" evidence="4">
    <location>
        <begin position="383"/>
        <end position="412"/>
    </location>
</feature>
<dbReference type="AlphaFoldDB" id="W6UDC5"/>
<feature type="region of interest" description="Disordered" evidence="4">
    <location>
        <begin position="622"/>
        <end position="657"/>
    </location>
</feature>
<keyword evidence="1 3" id="KW-0853">WD repeat</keyword>
<dbReference type="Pfam" id="PF00400">
    <property type="entry name" value="WD40"/>
    <property type="match status" value="2"/>
</dbReference>
<dbReference type="InterPro" id="IPR001680">
    <property type="entry name" value="WD40_rpt"/>
</dbReference>
<dbReference type="PANTHER" id="PTHR15574:SF21">
    <property type="entry name" value="DDB1- AND CUL4-ASSOCIATED FACTOR 8"/>
    <property type="match status" value="1"/>
</dbReference>
<evidence type="ECO:0000256" key="3">
    <source>
        <dbReference type="PROSITE-ProRule" id="PRU00221"/>
    </source>
</evidence>
<protein>
    <submittedName>
        <fullName evidence="5">DDB1-and CUL4-associated factor</fullName>
    </submittedName>
</protein>
<dbReference type="STRING" id="6210.W6UDC5"/>
<dbReference type="EMBL" id="APAU02000046">
    <property type="protein sequence ID" value="EUB59320.1"/>
    <property type="molecule type" value="Genomic_DNA"/>
</dbReference>
<dbReference type="SMART" id="SM00320">
    <property type="entry name" value="WD40"/>
    <property type="match status" value="5"/>
</dbReference>
<dbReference type="PANTHER" id="PTHR15574">
    <property type="entry name" value="WD REPEAT DOMAIN-CONTAINING FAMILY"/>
    <property type="match status" value="1"/>
</dbReference>
<dbReference type="InterPro" id="IPR015943">
    <property type="entry name" value="WD40/YVTN_repeat-like_dom_sf"/>
</dbReference>
<feature type="region of interest" description="Disordered" evidence="4">
    <location>
        <begin position="376"/>
        <end position="422"/>
    </location>
</feature>
<evidence type="ECO:0000313" key="5">
    <source>
        <dbReference type="EMBL" id="EUB59320.1"/>
    </source>
</evidence>
<feature type="repeat" description="WD" evidence="3">
    <location>
        <begin position="32"/>
        <end position="65"/>
    </location>
</feature>
<feature type="compositionally biased region" description="Acidic residues" evidence="4">
    <location>
        <begin position="632"/>
        <end position="651"/>
    </location>
</feature>
<dbReference type="PROSITE" id="PS50082">
    <property type="entry name" value="WD_REPEATS_2"/>
    <property type="match status" value="1"/>
</dbReference>
<feature type="region of interest" description="Disordered" evidence="4">
    <location>
        <begin position="322"/>
        <end position="351"/>
    </location>
</feature>
<dbReference type="Proteomes" id="UP000019149">
    <property type="component" value="Unassembled WGS sequence"/>
</dbReference>
<dbReference type="GeneID" id="36341519"/>
<proteinExistence type="predicted"/>
<dbReference type="PROSITE" id="PS00678">
    <property type="entry name" value="WD_REPEATS_1"/>
    <property type="match status" value="1"/>
</dbReference>
<dbReference type="GO" id="GO:0080008">
    <property type="term" value="C:Cul4-RING E3 ubiquitin ligase complex"/>
    <property type="evidence" value="ECO:0007669"/>
    <property type="project" value="TreeGrafter"/>
</dbReference>
<evidence type="ECO:0000256" key="1">
    <source>
        <dbReference type="ARBA" id="ARBA00022574"/>
    </source>
</evidence>
<dbReference type="RefSeq" id="XP_024350516.1">
    <property type="nucleotide sequence ID" value="XM_024495053.1"/>
</dbReference>
<dbReference type="Gene3D" id="2.130.10.10">
    <property type="entry name" value="YVTN repeat-like/Quinoprotein amine dehydrogenase"/>
    <property type="match status" value="2"/>
</dbReference>
<sequence length="657" mass="72927">MGFVKVSRNFRRPSYLLDSLRNFYSLAVKNAFPSHDGCVNTIKWDNSGQFILSGGDDRCVAITDVFSNAPDNVVFRFRCGCVMRVSVSGGTSLTDGQLFFSHKMPVYDILTLQDHQHCIITLSHDHTVRLWDTRLPHCIGRDMQLCGRTCFFSTINSATSAHSKLPQIAPTMRFEFPVTAGDVHPLDGSRAIALASADGFVRLFDLRRLCSPSMDTLATGSKQAAPHPYQIVRPLGLASHSNFSHEIRLDYGPLFITSVCFEPLHTSLNLSLQQQLRHRRFKSQYPGRRMLVSHMYSSVFLFDLNKLEEKIEEFSHSTDHLLSSARQKEERVEAEGSTAQPSGDAESSENVEPRAASVIFAMLLAGAVERRRAMSMNHNNNSDPERRSHETESSTDNAHDTSSRHSSSRDSTIEEAGESSAKELEFASDEMIARVLASCPRARQIASYAGQRSFRTVIKDACFWGEDFIISGSECGHVLAWDRATGEPVNSIKADTVVNRLQPHPFLPYLAVSGVDYSIKLLQPTPLPLDETEDDFVHRIKKRKADAAEGQSPPITYCKPSFKAGFDLLKLDLFAGGCCTELEFAGLLEGAVFKNLSVLSLQTQLLRPVARLFLLQLAERQTGSGSTTAAEQDVDNADDDRDDDDDDDGSDDRDSPD</sequence>
<accession>W6UDC5</accession>
<dbReference type="InterPro" id="IPR036322">
    <property type="entry name" value="WD40_repeat_dom_sf"/>
</dbReference>
<dbReference type="OrthoDB" id="4869960at2759"/>
<dbReference type="CTD" id="36341519"/>
<dbReference type="GO" id="GO:0005737">
    <property type="term" value="C:cytoplasm"/>
    <property type="evidence" value="ECO:0007669"/>
    <property type="project" value="TreeGrafter"/>
</dbReference>
<dbReference type="InterPro" id="IPR019775">
    <property type="entry name" value="WD40_repeat_CS"/>
</dbReference>
<keyword evidence="2" id="KW-0677">Repeat</keyword>
<reference evidence="5 6" key="1">
    <citation type="journal article" date="2013" name="Nat. Genet.">
        <title>The genome of the hydatid tapeworm Echinococcus granulosus.</title>
        <authorList>
            <person name="Zheng H."/>
            <person name="Zhang W."/>
            <person name="Zhang L."/>
            <person name="Zhang Z."/>
            <person name="Li J."/>
            <person name="Lu G."/>
            <person name="Zhu Y."/>
            <person name="Wang Y."/>
            <person name="Huang Y."/>
            <person name="Liu J."/>
            <person name="Kang H."/>
            <person name="Chen J."/>
            <person name="Wang L."/>
            <person name="Chen A."/>
            <person name="Yu S."/>
            <person name="Gao Z."/>
            <person name="Jin L."/>
            <person name="Gu W."/>
            <person name="Wang Z."/>
            <person name="Zhao L."/>
            <person name="Shi B."/>
            <person name="Wen H."/>
            <person name="Lin R."/>
            <person name="Jones M.K."/>
            <person name="Brejova B."/>
            <person name="Vinar T."/>
            <person name="Zhao G."/>
            <person name="McManus D.P."/>
            <person name="Chen Z."/>
            <person name="Zhou Y."/>
            <person name="Wang S."/>
        </authorList>
    </citation>
    <scope>NUCLEOTIDE SEQUENCE [LARGE SCALE GENOMIC DNA]</scope>
</reference>
<name>W6UDC5_ECHGR</name>
<evidence type="ECO:0000256" key="2">
    <source>
        <dbReference type="ARBA" id="ARBA00022737"/>
    </source>
</evidence>
<evidence type="ECO:0000256" key="4">
    <source>
        <dbReference type="SAM" id="MobiDB-lite"/>
    </source>
</evidence>
<organism evidence="5 6">
    <name type="scientific">Echinococcus granulosus</name>
    <name type="common">Hydatid tapeworm</name>
    <dbReference type="NCBI Taxonomy" id="6210"/>
    <lineage>
        <taxon>Eukaryota</taxon>
        <taxon>Metazoa</taxon>
        <taxon>Spiralia</taxon>
        <taxon>Lophotrochozoa</taxon>
        <taxon>Platyhelminthes</taxon>
        <taxon>Cestoda</taxon>
        <taxon>Eucestoda</taxon>
        <taxon>Cyclophyllidea</taxon>
        <taxon>Taeniidae</taxon>
        <taxon>Echinococcus</taxon>
        <taxon>Echinococcus granulosus group</taxon>
    </lineage>
</organism>
<evidence type="ECO:0000313" key="6">
    <source>
        <dbReference type="Proteomes" id="UP000019149"/>
    </source>
</evidence>
<dbReference type="InterPro" id="IPR045151">
    <property type="entry name" value="DCAF8"/>
</dbReference>
<comment type="caution">
    <text evidence="5">The sequence shown here is derived from an EMBL/GenBank/DDBJ whole genome shotgun (WGS) entry which is preliminary data.</text>
</comment>
<dbReference type="OMA" id="SCPRARQ"/>
<gene>
    <name evidence="5" type="ORF">EGR_05804</name>
</gene>
<dbReference type="SUPFAM" id="SSF50978">
    <property type="entry name" value="WD40 repeat-like"/>
    <property type="match status" value="1"/>
</dbReference>
<keyword evidence="6" id="KW-1185">Reference proteome</keyword>